<evidence type="ECO:0000259" key="10">
    <source>
        <dbReference type="Pfam" id="PF18113"/>
    </source>
</evidence>
<dbReference type="NCBIfam" id="NF003437">
    <property type="entry name" value="PRK04965.1"/>
    <property type="match status" value="1"/>
</dbReference>
<dbReference type="EMBL" id="BBRZ01000074">
    <property type="protein sequence ID" value="GAM58110.1"/>
    <property type="molecule type" value="Genomic_DNA"/>
</dbReference>
<dbReference type="AlphaFoldDB" id="A0A0B8NU89"/>
<proteinExistence type="inferred from homology"/>
<evidence type="ECO:0000313" key="11">
    <source>
        <dbReference type="EMBL" id="GAM58110.1"/>
    </source>
</evidence>
<dbReference type="SUPFAM" id="SSF51905">
    <property type="entry name" value="FAD/NAD(P)-binding domain"/>
    <property type="match status" value="2"/>
</dbReference>
<keyword evidence="7" id="KW-0560">Oxidoreductase</keyword>
<dbReference type="InterPro" id="IPR041364">
    <property type="entry name" value="Rbx-bd"/>
</dbReference>
<evidence type="ECO:0000256" key="2">
    <source>
        <dbReference type="ARBA" id="ARBA00004496"/>
    </source>
</evidence>
<dbReference type="Gene3D" id="3.50.50.60">
    <property type="entry name" value="FAD/NAD(P)-binding domain"/>
    <property type="match status" value="2"/>
</dbReference>
<keyword evidence="5" id="KW-0285">Flavoprotein</keyword>
<evidence type="ECO:0000256" key="6">
    <source>
        <dbReference type="ARBA" id="ARBA00022827"/>
    </source>
</evidence>
<evidence type="ECO:0000256" key="7">
    <source>
        <dbReference type="ARBA" id="ARBA00023002"/>
    </source>
</evidence>
<evidence type="ECO:0000256" key="8">
    <source>
        <dbReference type="ARBA" id="ARBA00023027"/>
    </source>
</evidence>
<dbReference type="PANTHER" id="PTHR43429:SF3">
    <property type="entry name" value="NITRITE REDUCTASE [NAD(P)H]"/>
    <property type="match status" value="1"/>
</dbReference>
<sequence length="357" mass="38298">MSEPIVIIGSGFAAYQLIKTIRRSDADTAITVITADDGHDYNKPDLSHVFSKNQSVEDVITAKAEEFAQSQNLTLLANHVVSKVDTSVKQVVANDKAIAYSKLVLATGASAFVPPIEGANKEELLTLNSLKEFEQNRTKLADANRVMVIGGGVIGVEVALDLATAGKRVTLVEPNTQLMRAQLPEYIAFKLVQSLQDKSVRVITGKGVASISHKGSATSVGLSDGSWIEVDQVLVSAGLRPNVQLAIDEGIVVNRGICVDATMQTSAPDVYALGDCAEFEGMVRAYLQPTVISAVSLAKTLLGTPTPVKLPHAMVKVKTPSYPIQIGGRTDVDSVSRWNFDIFLRALLLRALMNKTR</sequence>
<accession>A0A0B8NU89</accession>
<evidence type="ECO:0000256" key="1">
    <source>
        <dbReference type="ARBA" id="ARBA00001974"/>
    </source>
</evidence>
<reference evidence="11 12" key="2">
    <citation type="submission" date="2015-01" db="EMBL/GenBank/DDBJ databases">
        <authorList>
            <consortium name="NBRP consortium"/>
            <person name="Sawabe T."/>
            <person name="Meirelles P."/>
            <person name="Feng G."/>
            <person name="Sayaka M."/>
            <person name="Hattori M."/>
            <person name="Ohkuma M."/>
        </authorList>
    </citation>
    <scope>NUCLEOTIDE SEQUENCE [LARGE SCALE GENOMIC DNA]</scope>
    <source>
        <strain evidence="12">JCM 19231</strain>
    </source>
</reference>
<dbReference type="InterPro" id="IPR023753">
    <property type="entry name" value="FAD/NAD-binding_dom"/>
</dbReference>
<comment type="subcellular location">
    <subcellularLocation>
        <location evidence="2">Cytoplasm</location>
    </subcellularLocation>
</comment>
<evidence type="ECO:0000256" key="4">
    <source>
        <dbReference type="ARBA" id="ARBA00022490"/>
    </source>
</evidence>
<dbReference type="PRINTS" id="PR00368">
    <property type="entry name" value="FADPNR"/>
</dbReference>
<evidence type="ECO:0000313" key="12">
    <source>
        <dbReference type="Proteomes" id="UP000031671"/>
    </source>
</evidence>
<comment type="similarity">
    <text evidence="3">Belongs to the FAD-dependent oxidoreductase family.</text>
</comment>
<dbReference type="InterPro" id="IPR036188">
    <property type="entry name" value="FAD/NAD-bd_sf"/>
</dbReference>
<name>A0A0B8NU89_9VIBR</name>
<comment type="cofactor">
    <cofactor evidence="1">
        <name>FAD</name>
        <dbReference type="ChEBI" id="CHEBI:57692"/>
    </cofactor>
</comment>
<evidence type="ECO:0000256" key="5">
    <source>
        <dbReference type="ARBA" id="ARBA00022630"/>
    </source>
</evidence>
<evidence type="ECO:0000259" key="9">
    <source>
        <dbReference type="Pfam" id="PF07992"/>
    </source>
</evidence>
<comment type="caution">
    <text evidence="11">The sequence shown here is derived from an EMBL/GenBank/DDBJ whole genome shotgun (WGS) entry which is preliminary data.</text>
</comment>
<protein>
    <submittedName>
        <fullName evidence="11">Nitric oxide reductase FlRd-NAD(+) reductase</fullName>
    </submittedName>
</protein>
<dbReference type="PANTHER" id="PTHR43429">
    <property type="entry name" value="PYRIDINE NUCLEOTIDE-DISULFIDE OXIDOREDUCTASE DOMAIN-CONTAINING"/>
    <property type="match status" value="1"/>
</dbReference>
<reference evidence="11 12" key="1">
    <citation type="submission" date="2015-01" db="EMBL/GenBank/DDBJ databases">
        <title>Vibrio sp. C1 JCM 19231 whole genome shotgun sequence.</title>
        <authorList>
            <person name="Sawabe T."/>
            <person name="Meirelles P."/>
            <person name="Feng G."/>
            <person name="Sayaka M."/>
            <person name="Hattori M."/>
            <person name="Ohkuma M."/>
        </authorList>
    </citation>
    <scope>NUCLEOTIDE SEQUENCE [LARGE SCALE GENOMIC DNA]</scope>
    <source>
        <strain evidence="12">JCM 19231</strain>
    </source>
</reference>
<feature type="domain" description="Rubredoxin binding" evidence="10">
    <location>
        <begin position="307"/>
        <end position="341"/>
    </location>
</feature>
<dbReference type="GO" id="GO:0005737">
    <property type="term" value="C:cytoplasm"/>
    <property type="evidence" value="ECO:0007669"/>
    <property type="project" value="UniProtKB-SubCell"/>
</dbReference>
<evidence type="ECO:0000256" key="3">
    <source>
        <dbReference type="ARBA" id="ARBA00006442"/>
    </source>
</evidence>
<dbReference type="Pfam" id="PF18113">
    <property type="entry name" value="Rbx_binding"/>
    <property type="match status" value="1"/>
</dbReference>
<gene>
    <name evidence="11" type="ORF">JCM19231_3051</name>
</gene>
<dbReference type="Pfam" id="PF07992">
    <property type="entry name" value="Pyr_redox_2"/>
    <property type="match status" value="1"/>
</dbReference>
<keyword evidence="4" id="KW-0963">Cytoplasm</keyword>
<dbReference type="Proteomes" id="UP000031671">
    <property type="component" value="Unassembled WGS sequence"/>
</dbReference>
<keyword evidence="12" id="KW-1185">Reference proteome</keyword>
<keyword evidence="8" id="KW-0520">NAD</keyword>
<dbReference type="PRINTS" id="PR00411">
    <property type="entry name" value="PNDRDTASEI"/>
</dbReference>
<dbReference type="GO" id="GO:0016491">
    <property type="term" value="F:oxidoreductase activity"/>
    <property type="evidence" value="ECO:0007669"/>
    <property type="project" value="UniProtKB-KW"/>
</dbReference>
<feature type="domain" description="FAD/NAD(P)-binding" evidence="9">
    <location>
        <begin position="5"/>
        <end position="280"/>
    </location>
</feature>
<keyword evidence="6" id="KW-0274">FAD</keyword>
<dbReference type="InterPro" id="IPR050260">
    <property type="entry name" value="FAD-bd_OxRdtase"/>
</dbReference>
<organism evidence="11 12">
    <name type="scientific">Vibrio ishigakensis</name>
    <dbReference type="NCBI Taxonomy" id="1481914"/>
    <lineage>
        <taxon>Bacteria</taxon>
        <taxon>Pseudomonadati</taxon>
        <taxon>Pseudomonadota</taxon>
        <taxon>Gammaproteobacteria</taxon>
        <taxon>Vibrionales</taxon>
        <taxon>Vibrionaceae</taxon>
        <taxon>Vibrio</taxon>
    </lineage>
</organism>